<dbReference type="SUPFAM" id="SSF89550">
    <property type="entry name" value="PHP domain-like"/>
    <property type="match status" value="1"/>
</dbReference>
<evidence type="ECO:0000313" key="7">
    <source>
        <dbReference type="Proteomes" id="UP001228581"/>
    </source>
</evidence>
<dbReference type="AlphaFoldDB" id="A0AAE3QKD1"/>
<comment type="similarity">
    <text evidence="1">Belongs to the metallo-dependent hydrolases superfamily. CpsB/CapC family.</text>
</comment>
<dbReference type="EMBL" id="JASJOT010000005">
    <property type="protein sequence ID" value="MDJ1493326.1"/>
    <property type="molecule type" value="Genomic_DNA"/>
</dbReference>
<dbReference type="EMBL" id="JASJOS010000003">
    <property type="protein sequence ID" value="MDJ1480510.1"/>
    <property type="molecule type" value="Genomic_DNA"/>
</dbReference>
<dbReference type="PIRSF" id="PIRSF016557">
    <property type="entry name" value="Caps_synth_CpsB"/>
    <property type="match status" value="1"/>
</dbReference>
<keyword evidence="3" id="KW-0378">Hydrolase</keyword>
<evidence type="ECO:0000256" key="4">
    <source>
        <dbReference type="ARBA" id="ARBA00051722"/>
    </source>
</evidence>
<gene>
    <name evidence="5" type="ORF">QNI16_08440</name>
    <name evidence="6" type="ORF">QNI19_10320</name>
</gene>
<dbReference type="Gene3D" id="3.20.20.140">
    <property type="entry name" value="Metal-dependent hydrolases"/>
    <property type="match status" value="1"/>
</dbReference>
<evidence type="ECO:0000313" key="6">
    <source>
        <dbReference type="EMBL" id="MDJ1493326.1"/>
    </source>
</evidence>
<reference evidence="5 7" key="1">
    <citation type="submission" date="2023-05" db="EMBL/GenBank/DDBJ databases">
        <authorList>
            <person name="Zhang X."/>
        </authorList>
    </citation>
    <scope>NUCLEOTIDE SEQUENCE</scope>
    <source>
        <strain evidence="6 7">DM2B3-1</strain>
        <strain evidence="5">YF14B1</strain>
    </source>
</reference>
<comment type="catalytic activity">
    <reaction evidence="4">
        <text>O-phospho-L-tyrosyl-[protein] + H2O = L-tyrosyl-[protein] + phosphate</text>
        <dbReference type="Rhea" id="RHEA:10684"/>
        <dbReference type="Rhea" id="RHEA-COMP:10136"/>
        <dbReference type="Rhea" id="RHEA-COMP:20101"/>
        <dbReference type="ChEBI" id="CHEBI:15377"/>
        <dbReference type="ChEBI" id="CHEBI:43474"/>
        <dbReference type="ChEBI" id="CHEBI:46858"/>
        <dbReference type="ChEBI" id="CHEBI:61978"/>
        <dbReference type="EC" id="3.1.3.48"/>
    </reaction>
</comment>
<evidence type="ECO:0000313" key="8">
    <source>
        <dbReference type="Proteomes" id="UP001241110"/>
    </source>
</evidence>
<dbReference type="Pfam" id="PF19567">
    <property type="entry name" value="CpsB_CapC"/>
    <property type="match status" value="1"/>
</dbReference>
<dbReference type="Proteomes" id="UP001228581">
    <property type="component" value="Unassembled WGS sequence"/>
</dbReference>
<evidence type="ECO:0000256" key="2">
    <source>
        <dbReference type="ARBA" id="ARBA00013064"/>
    </source>
</evidence>
<dbReference type="RefSeq" id="WP_313977240.1">
    <property type="nucleotide sequence ID" value="NZ_JASJOR010000006.1"/>
</dbReference>
<dbReference type="PANTHER" id="PTHR39181">
    <property type="entry name" value="TYROSINE-PROTEIN PHOSPHATASE YWQE"/>
    <property type="match status" value="1"/>
</dbReference>
<evidence type="ECO:0000313" key="5">
    <source>
        <dbReference type="EMBL" id="MDJ1480510.1"/>
    </source>
</evidence>
<dbReference type="Proteomes" id="UP001241110">
    <property type="component" value="Unassembled WGS sequence"/>
</dbReference>
<sequence length="247" mass="28765">MISFFKKTAKEESDYLRSVPLVADMHSHVLPGIDDGAKNLEQSLDLIKELYDMGYRKLTATPHIMGDFYKNTPATIHEKLIKVQLAVNQRKWNIEIKAAAEYYLDEWFMEKLRREEPLLTFGDGYVLFETSYINQPVQLQEAIFLLKSQNYKPVLAHPERYIYLHDNFAKLKEIYEMGVFLQINISSLSGYYSIPAQMVAEKLIDNRMVHFAGTDCHSMKHIQSLQATQTKKYYARLLTLELLNNTL</sequence>
<comment type="caution">
    <text evidence="5">The sequence shown here is derived from an EMBL/GenBank/DDBJ whole genome shotgun (WGS) entry which is preliminary data.</text>
</comment>
<dbReference type="GO" id="GO:0030145">
    <property type="term" value="F:manganese ion binding"/>
    <property type="evidence" value="ECO:0007669"/>
    <property type="project" value="InterPro"/>
</dbReference>
<organism evidence="5 8">
    <name type="scientific">Xanthocytophaga flava</name>
    <dbReference type="NCBI Taxonomy" id="3048013"/>
    <lineage>
        <taxon>Bacteria</taxon>
        <taxon>Pseudomonadati</taxon>
        <taxon>Bacteroidota</taxon>
        <taxon>Cytophagia</taxon>
        <taxon>Cytophagales</taxon>
        <taxon>Rhodocytophagaceae</taxon>
        <taxon>Xanthocytophaga</taxon>
    </lineage>
</organism>
<dbReference type="EC" id="3.1.3.48" evidence="2"/>
<evidence type="ECO:0000256" key="1">
    <source>
        <dbReference type="ARBA" id="ARBA00005750"/>
    </source>
</evidence>
<evidence type="ECO:0000256" key="3">
    <source>
        <dbReference type="ARBA" id="ARBA00022801"/>
    </source>
</evidence>
<accession>A0AAE3QKD1</accession>
<name>A0AAE3QKD1_9BACT</name>
<proteinExistence type="inferred from homology"/>
<protein>
    <recommendedName>
        <fullName evidence="2">protein-tyrosine-phosphatase</fullName>
        <ecNumber evidence="2">3.1.3.48</ecNumber>
    </recommendedName>
</protein>
<dbReference type="InterPro" id="IPR016195">
    <property type="entry name" value="Pol/histidinol_Pase-like"/>
</dbReference>
<dbReference type="GO" id="GO:0004725">
    <property type="term" value="F:protein tyrosine phosphatase activity"/>
    <property type="evidence" value="ECO:0007669"/>
    <property type="project" value="UniProtKB-EC"/>
</dbReference>
<dbReference type="PANTHER" id="PTHR39181:SF1">
    <property type="entry name" value="TYROSINE-PROTEIN PHOSPHATASE YWQE"/>
    <property type="match status" value="1"/>
</dbReference>
<keyword evidence="7" id="KW-1185">Reference proteome</keyword>
<dbReference type="InterPro" id="IPR016667">
    <property type="entry name" value="Caps_polysacc_synth_CpsB/CapC"/>
</dbReference>